<accession>A0A364Y0Q5</accession>
<feature type="binding site" evidence="2">
    <location>
        <position position="161"/>
    </location>
    <ligand>
        <name>Mn(2+)</name>
        <dbReference type="ChEBI" id="CHEBI:29035"/>
        <label>1</label>
    </ligand>
</feature>
<dbReference type="OrthoDB" id="9800585at2"/>
<keyword evidence="2" id="KW-0479">Metal-binding</keyword>
<dbReference type="Gene3D" id="1.20.1260.10">
    <property type="match status" value="1"/>
</dbReference>
<dbReference type="GO" id="GO:0046872">
    <property type="term" value="F:metal ion binding"/>
    <property type="evidence" value="ECO:0007669"/>
    <property type="project" value="UniProtKB-KW"/>
</dbReference>
<dbReference type="Proteomes" id="UP000251889">
    <property type="component" value="Unassembled WGS sequence"/>
</dbReference>
<comment type="cofactor">
    <cofactor evidence="2">
        <name>Mn(2+)</name>
        <dbReference type="ChEBI" id="CHEBI:29035"/>
    </cofactor>
    <text evidence="2">Binds 2 manganese ions per subunit.</text>
</comment>
<comment type="caution">
    <text evidence="5">The sequence shown here is derived from an EMBL/GenBank/DDBJ whole genome shotgun (WGS) entry which is preliminary data.</text>
</comment>
<dbReference type="AlphaFoldDB" id="A0A364Y0Q5"/>
<dbReference type="InterPro" id="IPR007760">
    <property type="entry name" value="Mn_catalase"/>
</dbReference>
<dbReference type="CDD" id="cd01051">
    <property type="entry name" value="Mn_catalase"/>
    <property type="match status" value="1"/>
</dbReference>
<dbReference type="Pfam" id="PF05067">
    <property type="entry name" value="Mn_catalase"/>
    <property type="match status" value="1"/>
</dbReference>
<dbReference type="InterPro" id="IPR012347">
    <property type="entry name" value="Ferritin-like"/>
</dbReference>
<feature type="binding site" evidence="3">
    <location>
        <position position="62"/>
    </location>
    <ligand>
        <name>Ca(2+)</name>
        <dbReference type="ChEBI" id="CHEBI:29108"/>
    </ligand>
</feature>
<dbReference type="InterPro" id="IPR009078">
    <property type="entry name" value="Ferritin-like_SF"/>
</dbReference>
<keyword evidence="6" id="KW-1185">Reference proteome</keyword>
<evidence type="ECO:0000256" key="1">
    <source>
        <dbReference type="ARBA" id="ARBA00007644"/>
    </source>
</evidence>
<sequence>MFYHVKDLQFNARVSKPDPRFANLLLQQFGGPNGELKAAMQYFIQAFGAKEPYPDKYDMLMDIATEEFSHLEIVGATIQMLLSGVNGKLKDAADESEIMQIMGGKAAKENVIHEAMSNPHFLLESAGGPILTDSRGIPWSGTYVNANGDLTVDLRSNMGAESRAKIVYEYLMKFTDDPYVKETLKFLMTREVAHFQMFEAALETIQPNFPPGVLQADPRHSNTYFNMSTGAGFKGPWNEGESSKLGETWQFIEDPIAHVEATNGLIDQEIAGTDRTEALIAKINKDLSEERSQEVKEATTEGENQWSEYALSGDAKENSKSSGTRERRQRTATKRGKK</sequence>
<evidence type="ECO:0000256" key="3">
    <source>
        <dbReference type="PIRSR" id="PIRSR607760-2"/>
    </source>
</evidence>
<feature type="binding site" evidence="3">
    <location>
        <position position="230"/>
    </location>
    <ligand>
        <name>Ca(2+)</name>
        <dbReference type="ChEBI" id="CHEBI:29108"/>
    </ligand>
</feature>
<feature type="binding site" evidence="2">
    <location>
        <position position="70"/>
    </location>
    <ligand>
        <name>Mn(2+)</name>
        <dbReference type="ChEBI" id="CHEBI:29035"/>
        <label>1</label>
    </ligand>
</feature>
<proteinExistence type="inferred from homology"/>
<organism evidence="5 6">
    <name type="scientific">Pseudochryseolinea flava</name>
    <dbReference type="NCBI Taxonomy" id="2059302"/>
    <lineage>
        <taxon>Bacteria</taxon>
        <taxon>Pseudomonadati</taxon>
        <taxon>Bacteroidota</taxon>
        <taxon>Cytophagia</taxon>
        <taxon>Cytophagales</taxon>
        <taxon>Fulvivirgaceae</taxon>
        <taxon>Pseudochryseolinea</taxon>
    </lineage>
</organism>
<keyword evidence="2" id="KW-0464">Manganese</keyword>
<comment type="similarity">
    <text evidence="1">Belongs to the manganese catalase family.</text>
</comment>
<feature type="binding site" evidence="2">
    <location>
        <position position="194"/>
    </location>
    <ligand>
        <name>Mn(2+)</name>
        <dbReference type="ChEBI" id="CHEBI:29035"/>
        <label>1</label>
    </ligand>
</feature>
<evidence type="ECO:0000256" key="2">
    <source>
        <dbReference type="PIRSR" id="PIRSR607760-1"/>
    </source>
</evidence>
<reference evidence="5 6" key="1">
    <citation type="submission" date="2018-06" db="EMBL/GenBank/DDBJ databases">
        <title>Chryseolinea flavus sp. nov., a member of the phylum Bacteroidetes isolated from soil.</title>
        <authorList>
            <person name="Li Y."/>
            <person name="Wang J."/>
        </authorList>
    </citation>
    <scope>NUCLEOTIDE SEQUENCE [LARGE SCALE GENOMIC DNA]</scope>
    <source>
        <strain evidence="5 6">SDU1-6</strain>
    </source>
</reference>
<name>A0A364Y0Q5_9BACT</name>
<evidence type="ECO:0000313" key="5">
    <source>
        <dbReference type="EMBL" id="RAW00178.1"/>
    </source>
</evidence>
<dbReference type="EMBL" id="QMFY01000008">
    <property type="protein sequence ID" value="RAW00178.1"/>
    <property type="molecule type" value="Genomic_DNA"/>
</dbReference>
<feature type="binding site" evidence="3">
    <location>
        <position position="226"/>
    </location>
    <ligand>
        <name>Ca(2+)</name>
        <dbReference type="ChEBI" id="CHEBI:29108"/>
    </ligand>
</feature>
<feature type="binding site" evidence="2">
    <location>
        <position position="67"/>
    </location>
    <ligand>
        <name>Mn(2+)</name>
        <dbReference type="ChEBI" id="CHEBI:29035"/>
        <label>1</label>
    </ligand>
</feature>
<protein>
    <submittedName>
        <fullName evidence="5">Manganese catalase family protein</fullName>
    </submittedName>
</protein>
<dbReference type="InterPro" id="IPR039377">
    <property type="entry name" value="Mn_catalase_dom"/>
</dbReference>
<gene>
    <name evidence="5" type="ORF">DQQ10_16660</name>
</gene>
<comment type="cofactor">
    <cofactor evidence="3">
        <name>Ca(2+)</name>
        <dbReference type="ChEBI" id="CHEBI:29108"/>
    </cofactor>
    <text evidence="3">Binds 1 Ca(2+) ion per subunit.</text>
</comment>
<evidence type="ECO:0000313" key="6">
    <source>
        <dbReference type="Proteomes" id="UP000251889"/>
    </source>
</evidence>
<feature type="compositionally biased region" description="Basic and acidic residues" evidence="4">
    <location>
        <begin position="314"/>
        <end position="326"/>
    </location>
</feature>
<feature type="binding site" evidence="3">
    <location>
        <position position="58"/>
    </location>
    <ligand>
        <name>Ca(2+)</name>
        <dbReference type="ChEBI" id="CHEBI:29108"/>
    </ligand>
</feature>
<feature type="binding site" evidence="2">
    <location>
        <position position="35"/>
    </location>
    <ligand>
        <name>Mn(2+)</name>
        <dbReference type="ChEBI" id="CHEBI:29035"/>
        <label>1</label>
    </ligand>
</feature>
<feature type="region of interest" description="Disordered" evidence="4">
    <location>
        <begin position="288"/>
        <end position="338"/>
    </location>
</feature>
<keyword evidence="3" id="KW-0106">Calcium</keyword>
<dbReference type="SUPFAM" id="SSF47240">
    <property type="entry name" value="Ferritin-like"/>
    <property type="match status" value="1"/>
</dbReference>
<feature type="compositionally biased region" description="Basic and acidic residues" evidence="4">
    <location>
        <begin position="288"/>
        <end position="299"/>
    </location>
</feature>
<dbReference type="RefSeq" id="WP_112748016.1">
    <property type="nucleotide sequence ID" value="NZ_QMFY01000008.1"/>
</dbReference>
<feature type="compositionally biased region" description="Basic residues" evidence="4">
    <location>
        <begin position="327"/>
        <end position="338"/>
    </location>
</feature>
<feature type="binding site" evidence="3">
    <location>
        <position position="228"/>
    </location>
    <ligand>
        <name>Ca(2+)</name>
        <dbReference type="ChEBI" id="CHEBI:29108"/>
    </ligand>
</feature>
<evidence type="ECO:0000256" key="4">
    <source>
        <dbReference type="SAM" id="MobiDB-lite"/>
    </source>
</evidence>